<evidence type="ECO:0000256" key="1">
    <source>
        <dbReference type="SAM" id="MobiDB-lite"/>
    </source>
</evidence>
<evidence type="ECO:0000313" key="2">
    <source>
        <dbReference type="EMBL" id="SDL21215.1"/>
    </source>
</evidence>
<dbReference type="STRING" id="633440.SAMN05421869_123105"/>
<dbReference type="Pfam" id="PF20329">
    <property type="entry name" value="DUF6624"/>
    <property type="match status" value="1"/>
</dbReference>
<dbReference type="AlphaFoldDB" id="A0A1G9I828"/>
<reference evidence="2 3" key="1">
    <citation type="submission" date="2016-10" db="EMBL/GenBank/DDBJ databases">
        <authorList>
            <person name="de Groot N.N."/>
        </authorList>
    </citation>
    <scope>NUCLEOTIDE SEQUENCE [LARGE SCALE GENOMIC DNA]</scope>
    <source>
        <strain evidence="2 3">CGMCC 4.6533</strain>
    </source>
</reference>
<dbReference type="RefSeq" id="WP_218136204.1">
    <property type="nucleotide sequence ID" value="NZ_FNDJ01000023.1"/>
</dbReference>
<feature type="region of interest" description="Disordered" evidence="1">
    <location>
        <begin position="147"/>
        <end position="167"/>
    </location>
</feature>
<dbReference type="InterPro" id="IPR046732">
    <property type="entry name" value="DUF6624"/>
</dbReference>
<name>A0A1G9I828_9ACTN</name>
<protein>
    <recommendedName>
        <fullName evidence="4">Lipoprotein</fullName>
    </recommendedName>
</protein>
<proteinExistence type="predicted"/>
<sequence>MRGLFASLSLLAAVMLITGCGEDAPADPALRAELLTMMERDQQVRAPGADPDRMAGVDRANTERMRRILDTHGWPGHALVGEDGAHAAWVMVQHADLDPEFQRRGLALMRQAVAKDDADPGDLAYLTDRVRVAEKKPQVYGTQWGVDAEGTWQPRTPIENEAEVDERRAEAGLQPLRDYLKELQSMQ</sequence>
<evidence type="ECO:0008006" key="4">
    <source>
        <dbReference type="Google" id="ProtNLM"/>
    </source>
</evidence>
<keyword evidence="3" id="KW-1185">Reference proteome</keyword>
<dbReference type="PROSITE" id="PS51257">
    <property type="entry name" value="PROKAR_LIPOPROTEIN"/>
    <property type="match status" value="1"/>
</dbReference>
<organism evidence="2 3">
    <name type="scientific">Nonomuraea jiangxiensis</name>
    <dbReference type="NCBI Taxonomy" id="633440"/>
    <lineage>
        <taxon>Bacteria</taxon>
        <taxon>Bacillati</taxon>
        <taxon>Actinomycetota</taxon>
        <taxon>Actinomycetes</taxon>
        <taxon>Streptosporangiales</taxon>
        <taxon>Streptosporangiaceae</taxon>
        <taxon>Nonomuraea</taxon>
    </lineage>
</organism>
<accession>A0A1G9I828</accession>
<dbReference type="EMBL" id="FNDJ01000023">
    <property type="protein sequence ID" value="SDL21215.1"/>
    <property type="molecule type" value="Genomic_DNA"/>
</dbReference>
<dbReference type="Proteomes" id="UP000199202">
    <property type="component" value="Unassembled WGS sequence"/>
</dbReference>
<gene>
    <name evidence="2" type="ORF">SAMN05421869_123105</name>
</gene>
<evidence type="ECO:0000313" key="3">
    <source>
        <dbReference type="Proteomes" id="UP000199202"/>
    </source>
</evidence>